<reference evidence="2" key="2">
    <citation type="submission" date="2020-09" db="EMBL/GenBank/DDBJ databases">
        <authorList>
            <person name="Sun Q."/>
            <person name="Zhou Y."/>
        </authorList>
    </citation>
    <scope>NUCLEOTIDE SEQUENCE</scope>
    <source>
        <strain evidence="2">CGMCC 1.3617</strain>
    </source>
</reference>
<dbReference type="AlphaFoldDB" id="A0A917NNH6"/>
<accession>A0A917NNH6</accession>
<dbReference type="GO" id="GO:0004497">
    <property type="term" value="F:monooxygenase activity"/>
    <property type="evidence" value="ECO:0007669"/>
    <property type="project" value="UniProtKB-KW"/>
</dbReference>
<proteinExistence type="predicted"/>
<organism evidence="2 3">
    <name type="scientific">Neoroseomonas lacus</name>
    <dbReference type="NCBI Taxonomy" id="287609"/>
    <lineage>
        <taxon>Bacteria</taxon>
        <taxon>Pseudomonadati</taxon>
        <taxon>Pseudomonadota</taxon>
        <taxon>Alphaproteobacteria</taxon>
        <taxon>Acetobacterales</taxon>
        <taxon>Acetobacteraceae</taxon>
        <taxon>Neoroseomonas</taxon>
    </lineage>
</organism>
<dbReference type="PROSITE" id="PS51725">
    <property type="entry name" value="ABM"/>
    <property type="match status" value="1"/>
</dbReference>
<dbReference type="InterPro" id="IPR011008">
    <property type="entry name" value="Dimeric_a/b-barrel"/>
</dbReference>
<keyword evidence="2" id="KW-0560">Oxidoreductase</keyword>
<dbReference type="RefSeq" id="WP_188966980.1">
    <property type="nucleotide sequence ID" value="NZ_BMKW01000004.1"/>
</dbReference>
<keyword evidence="2" id="KW-0503">Monooxygenase</keyword>
<dbReference type="Pfam" id="PF03992">
    <property type="entry name" value="ABM"/>
    <property type="match status" value="1"/>
</dbReference>
<dbReference type="Proteomes" id="UP000661507">
    <property type="component" value="Unassembled WGS sequence"/>
</dbReference>
<gene>
    <name evidence="2" type="ORF">GCM10011320_20920</name>
</gene>
<sequence length="102" mass="12044">MTVAYVIGFKVRPQQQDRFMQLLTGVLDAMREERMFVSATLHEDPTAPNRFLLHEVWQDHQDVLDVQMSRPYRQAWHDALPDLLDGPREVSIWTPIRTDRRG</sequence>
<evidence type="ECO:0000313" key="2">
    <source>
        <dbReference type="EMBL" id="GGJ13508.1"/>
    </source>
</evidence>
<comment type="caution">
    <text evidence="2">The sequence shown here is derived from an EMBL/GenBank/DDBJ whole genome shotgun (WGS) entry which is preliminary data.</text>
</comment>
<evidence type="ECO:0000313" key="3">
    <source>
        <dbReference type="Proteomes" id="UP000661507"/>
    </source>
</evidence>
<keyword evidence="3" id="KW-1185">Reference proteome</keyword>
<protein>
    <submittedName>
        <fullName evidence="2">Antibiotic biosynthesis monooxygenase</fullName>
    </submittedName>
</protein>
<reference evidence="2" key="1">
    <citation type="journal article" date="2014" name="Int. J. Syst. Evol. Microbiol.">
        <title>Complete genome sequence of Corynebacterium casei LMG S-19264T (=DSM 44701T), isolated from a smear-ripened cheese.</title>
        <authorList>
            <consortium name="US DOE Joint Genome Institute (JGI-PGF)"/>
            <person name="Walter F."/>
            <person name="Albersmeier A."/>
            <person name="Kalinowski J."/>
            <person name="Ruckert C."/>
        </authorList>
    </citation>
    <scope>NUCLEOTIDE SEQUENCE</scope>
    <source>
        <strain evidence="2">CGMCC 1.3617</strain>
    </source>
</reference>
<dbReference type="Gene3D" id="3.30.70.100">
    <property type="match status" value="1"/>
</dbReference>
<dbReference type="InterPro" id="IPR007138">
    <property type="entry name" value="ABM_dom"/>
</dbReference>
<dbReference type="SUPFAM" id="SSF54909">
    <property type="entry name" value="Dimeric alpha+beta barrel"/>
    <property type="match status" value="1"/>
</dbReference>
<name>A0A917NNH6_9PROT</name>
<evidence type="ECO:0000259" key="1">
    <source>
        <dbReference type="PROSITE" id="PS51725"/>
    </source>
</evidence>
<dbReference type="EMBL" id="BMKW01000004">
    <property type="protein sequence ID" value="GGJ13508.1"/>
    <property type="molecule type" value="Genomic_DNA"/>
</dbReference>
<feature type="domain" description="ABM" evidence="1">
    <location>
        <begin position="3"/>
        <end position="92"/>
    </location>
</feature>